<keyword evidence="1" id="KW-0040">ANK repeat</keyword>
<feature type="repeat" description="ANK" evidence="1">
    <location>
        <begin position="247"/>
        <end position="279"/>
    </location>
</feature>
<dbReference type="Pfam" id="PF12796">
    <property type="entry name" value="Ank_2"/>
    <property type="match status" value="1"/>
</dbReference>
<dbReference type="Gene3D" id="1.25.40.20">
    <property type="entry name" value="Ankyrin repeat-containing domain"/>
    <property type="match status" value="1"/>
</dbReference>
<dbReference type="RefSeq" id="WP_301628498.1">
    <property type="nucleotide sequence ID" value="NZ_BORS01000010.1"/>
</dbReference>
<dbReference type="PROSITE" id="PS50088">
    <property type="entry name" value="ANK_REPEAT"/>
    <property type="match status" value="1"/>
</dbReference>
<dbReference type="InterPro" id="IPR002110">
    <property type="entry name" value="Ankyrin_rpt"/>
</dbReference>
<feature type="domain" description="DUF7919" evidence="2">
    <location>
        <begin position="4"/>
        <end position="124"/>
    </location>
</feature>
<evidence type="ECO:0000259" key="2">
    <source>
        <dbReference type="Pfam" id="PF25535"/>
    </source>
</evidence>
<protein>
    <recommendedName>
        <fullName evidence="2">DUF7919 domain-containing protein</fullName>
    </recommendedName>
</protein>
<evidence type="ECO:0000313" key="3">
    <source>
        <dbReference type="EMBL" id="GIO43400.1"/>
    </source>
</evidence>
<dbReference type="SMART" id="SM00248">
    <property type="entry name" value="ANK"/>
    <property type="match status" value="2"/>
</dbReference>
<dbReference type="InterPro" id="IPR036770">
    <property type="entry name" value="Ankyrin_rpt-contain_sf"/>
</dbReference>
<dbReference type="AlphaFoldDB" id="A0A919Y6X9"/>
<evidence type="ECO:0000313" key="4">
    <source>
        <dbReference type="Proteomes" id="UP000678895"/>
    </source>
</evidence>
<comment type="caution">
    <text evidence="3">The sequence shown here is derived from an EMBL/GenBank/DDBJ whole genome shotgun (WGS) entry which is preliminary data.</text>
</comment>
<proteinExistence type="predicted"/>
<dbReference type="EMBL" id="BORS01000010">
    <property type="protein sequence ID" value="GIO43400.1"/>
    <property type="molecule type" value="Genomic_DNA"/>
</dbReference>
<gene>
    <name evidence="3" type="ORF">J41TS4_31580</name>
</gene>
<dbReference type="Proteomes" id="UP000678895">
    <property type="component" value="Unassembled WGS sequence"/>
</dbReference>
<dbReference type="SUPFAM" id="SSF48403">
    <property type="entry name" value="Ankyrin repeat"/>
    <property type="match status" value="1"/>
</dbReference>
<organism evidence="3 4">
    <name type="scientific">Paenibacillus apis</name>
    <dbReference type="NCBI Taxonomy" id="1792174"/>
    <lineage>
        <taxon>Bacteria</taxon>
        <taxon>Bacillati</taxon>
        <taxon>Bacillota</taxon>
        <taxon>Bacilli</taxon>
        <taxon>Bacillales</taxon>
        <taxon>Paenibacillaceae</taxon>
        <taxon>Paenibacillus</taxon>
    </lineage>
</organism>
<dbReference type="InterPro" id="IPR057679">
    <property type="entry name" value="DUF7919"/>
</dbReference>
<evidence type="ECO:0000256" key="1">
    <source>
        <dbReference type="PROSITE-ProRule" id="PRU00023"/>
    </source>
</evidence>
<name>A0A919Y6X9_9BACL</name>
<dbReference type="Pfam" id="PF25535">
    <property type="entry name" value="DUF7919"/>
    <property type="match status" value="1"/>
</dbReference>
<accession>A0A919Y6X9</accession>
<reference evidence="3" key="1">
    <citation type="submission" date="2021-03" db="EMBL/GenBank/DDBJ databases">
        <title>Antimicrobial resistance genes in bacteria isolated from Japanese honey, and their potential for conferring macrolide and lincosamide resistance in the American foulbrood pathogen Paenibacillus larvae.</title>
        <authorList>
            <person name="Okamoto M."/>
            <person name="Kumagai M."/>
            <person name="Kanamori H."/>
            <person name="Takamatsu D."/>
        </authorList>
    </citation>
    <scope>NUCLEOTIDE SEQUENCE</scope>
    <source>
        <strain evidence="3">J41TS4</strain>
    </source>
</reference>
<keyword evidence="4" id="KW-1185">Reference proteome</keyword>
<sequence length="308" mass="35172">MTEYYKDLTYYSLHHFENAQNIGWINEVNEHNKGGVPSEFIDNLWLYVKRPFNEIRGNLNCCLCNGEKVHFPTLTDSVELSKLGLSEIRVISETGEQKYAAPSIMLHYISEHGYCPPEEFIKAVINGPKPGSSEYQAYEERYNIESLWGESDETVIISEKLRIGALNNNRSLIHDNSTYCDIITRDGSLLNVAIKSKHIELAKDLILLGADLNKFSGIELNNAVFELENEVVQLLLSHKIMINVSTPKLNPLFTAIRKGNYEASKLLLENGINANLKYTNEFMKNMDAYTLAKHSNREQIVDLLKEYF</sequence>